<keyword evidence="2" id="KW-0723">Serine/threonine-protein kinase</keyword>
<feature type="region of interest" description="Disordered" evidence="18">
    <location>
        <begin position="632"/>
        <end position="660"/>
    </location>
</feature>
<evidence type="ECO:0000256" key="18">
    <source>
        <dbReference type="SAM" id="MobiDB-lite"/>
    </source>
</evidence>
<evidence type="ECO:0000256" key="5">
    <source>
        <dbReference type="ARBA" id="ARBA00022692"/>
    </source>
</evidence>
<comment type="caution">
    <text evidence="23">The sequence shown here is derived from an EMBL/GenBank/DDBJ whole genome shotgun (WGS) entry which is preliminary data.</text>
</comment>
<dbReference type="PROSITE" id="PS50011">
    <property type="entry name" value="PROTEIN_KINASE_DOM"/>
    <property type="match status" value="1"/>
</dbReference>
<dbReference type="FunFam" id="1.10.510.10:FF:000129">
    <property type="entry name" value="cysteine-rich receptor-like protein kinase 10"/>
    <property type="match status" value="1"/>
</dbReference>
<evidence type="ECO:0000256" key="10">
    <source>
        <dbReference type="ARBA" id="ARBA00022840"/>
    </source>
</evidence>
<evidence type="ECO:0000256" key="16">
    <source>
        <dbReference type="ARBA" id="ARBA00047951"/>
    </source>
</evidence>
<evidence type="ECO:0000256" key="13">
    <source>
        <dbReference type="ARBA" id="ARBA00023170"/>
    </source>
</evidence>
<keyword evidence="5 19" id="KW-0812">Transmembrane</keyword>
<evidence type="ECO:0000256" key="11">
    <source>
        <dbReference type="ARBA" id="ARBA00022989"/>
    </source>
</evidence>
<comment type="catalytic activity">
    <reaction evidence="16">
        <text>L-threonyl-[protein] + ATP = O-phospho-L-threonyl-[protein] + ADP + H(+)</text>
        <dbReference type="Rhea" id="RHEA:46608"/>
        <dbReference type="Rhea" id="RHEA-COMP:11060"/>
        <dbReference type="Rhea" id="RHEA-COMP:11605"/>
        <dbReference type="ChEBI" id="CHEBI:15378"/>
        <dbReference type="ChEBI" id="CHEBI:30013"/>
        <dbReference type="ChEBI" id="CHEBI:30616"/>
        <dbReference type="ChEBI" id="CHEBI:61977"/>
        <dbReference type="ChEBI" id="CHEBI:456216"/>
    </reaction>
</comment>
<dbReference type="Gene3D" id="3.30.430.20">
    <property type="entry name" value="Gnk2 domain, C-X8-C-X2-C motif"/>
    <property type="match status" value="2"/>
</dbReference>
<dbReference type="PROSITE" id="PS51473">
    <property type="entry name" value="GNK2"/>
    <property type="match status" value="2"/>
</dbReference>
<dbReference type="SUPFAM" id="SSF56112">
    <property type="entry name" value="Protein kinase-like (PK-like)"/>
    <property type="match status" value="1"/>
</dbReference>
<evidence type="ECO:0008006" key="25">
    <source>
        <dbReference type="Google" id="ProtNLM"/>
    </source>
</evidence>
<reference evidence="23 24" key="1">
    <citation type="journal article" date="2023" name="G3 (Bethesda)">
        <title>A haplotype-resolved chromosome-scale genome for Quercus rubra L. provides insights into the genetics of adaptive traits for red oak species.</title>
        <authorList>
            <person name="Kapoor B."/>
            <person name="Jenkins J."/>
            <person name="Schmutz J."/>
            <person name="Zhebentyayeva T."/>
            <person name="Kuelheim C."/>
            <person name="Coggeshall M."/>
            <person name="Heim C."/>
            <person name="Lasky J.R."/>
            <person name="Leites L."/>
            <person name="Islam-Faridi N."/>
            <person name="Romero-Severson J."/>
            <person name="DeLeo V.L."/>
            <person name="Lucas S.M."/>
            <person name="Lazic D."/>
            <person name="Gailing O."/>
            <person name="Carlson J."/>
            <person name="Staton M."/>
        </authorList>
    </citation>
    <scope>NUCLEOTIDE SEQUENCE [LARGE SCALE GENOMIC DNA]</scope>
    <source>
        <strain evidence="23">Pseudo-F2</strain>
    </source>
</reference>
<name>A0AAN7FA38_QUERU</name>
<keyword evidence="4" id="KW-0808">Transferase</keyword>
<dbReference type="Pfam" id="PF01657">
    <property type="entry name" value="Stress-antifung"/>
    <property type="match status" value="2"/>
</dbReference>
<feature type="chain" id="PRO_5042877254" description="Cysteine-rich receptor-like protein kinase 10" evidence="20">
    <location>
        <begin position="18"/>
        <end position="660"/>
    </location>
</feature>
<keyword evidence="14" id="KW-0325">Glycoprotein</keyword>
<evidence type="ECO:0000256" key="6">
    <source>
        <dbReference type="ARBA" id="ARBA00022729"/>
    </source>
</evidence>
<dbReference type="InterPro" id="IPR011009">
    <property type="entry name" value="Kinase-like_dom_sf"/>
</dbReference>
<dbReference type="PROSITE" id="PS00108">
    <property type="entry name" value="PROTEIN_KINASE_ST"/>
    <property type="match status" value="1"/>
</dbReference>
<feature type="transmembrane region" description="Helical" evidence="19">
    <location>
        <begin position="274"/>
        <end position="294"/>
    </location>
</feature>
<evidence type="ECO:0000313" key="23">
    <source>
        <dbReference type="EMBL" id="KAK4588141.1"/>
    </source>
</evidence>
<evidence type="ECO:0000256" key="7">
    <source>
        <dbReference type="ARBA" id="ARBA00022737"/>
    </source>
</evidence>
<feature type="domain" description="Gnk2-homologous" evidence="22">
    <location>
        <begin position="131"/>
        <end position="239"/>
    </location>
</feature>
<protein>
    <recommendedName>
        <fullName evidence="25">Cysteine-rich receptor-like protein kinase 10</fullName>
    </recommendedName>
</protein>
<keyword evidence="11 19" id="KW-1133">Transmembrane helix</keyword>
<dbReference type="PANTHER" id="PTHR27002">
    <property type="entry name" value="RECEPTOR-LIKE SERINE/THREONINE-PROTEIN KINASE SD1-8"/>
    <property type="match status" value="1"/>
</dbReference>
<dbReference type="Pfam" id="PF07714">
    <property type="entry name" value="PK_Tyr_Ser-Thr"/>
    <property type="match status" value="1"/>
</dbReference>
<evidence type="ECO:0000256" key="20">
    <source>
        <dbReference type="SAM" id="SignalP"/>
    </source>
</evidence>
<dbReference type="InterPro" id="IPR017441">
    <property type="entry name" value="Protein_kinase_ATP_BS"/>
</dbReference>
<evidence type="ECO:0000256" key="3">
    <source>
        <dbReference type="ARBA" id="ARBA00022553"/>
    </source>
</evidence>
<proteinExistence type="predicted"/>
<evidence type="ECO:0000259" key="22">
    <source>
        <dbReference type="PROSITE" id="PS51473"/>
    </source>
</evidence>
<dbReference type="InterPro" id="IPR001245">
    <property type="entry name" value="Ser-Thr/Tyr_kinase_cat_dom"/>
</dbReference>
<evidence type="ECO:0000256" key="9">
    <source>
        <dbReference type="ARBA" id="ARBA00022777"/>
    </source>
</evidence>
<dbReference type="EMBL" id="JAXUIC010000005">
    <property type="protein sequence ID" value="KAK4588141.1"/>
    <property type="molecule type" value="Genomic_DNA"/>
</dbReference>
<dbReference type="Gene3D" id="1.10.510.10">
    <property type="entry name" value="Transferase(Phosphotransferase) domain 1"/>
    <property type="match status" value="1"/>
</dbReference>
<dbReference type="FunFam" id="3.30.200.20:FF:000142">
    <property type="entry name" value="Cysteine-rich receptor-like protein kinase 10"/>
    <property type="match status" value="1"/>
</dbReference>
<evidence type="ECO:0000313" key="24">
    <source>
        <dbReference type="Proteomes" id="UP001324115"/>
    </source>
</evidence>
<evidence type="ECO:0000256" key="12">
    <source>
        <dbReference type="ARBA" id="ARBA00023136"/>
    </source>
</evidence>
<feature type="signal peptide" evidence="20">
    <location>
        <begin position="1"/>
        <end position="17"/>
    </location>
</feature>
<evidence type="ECO:0000256" key="1">
    <source>
        <dbReference type="ARBA" id="ARBA00004167"/>
    </source>
</evidence>
<dbReference type="GO" id="GO:0042742">
    <property type="term" value="P:defense response to bacterium"/>
    <property type="evidence" value="ECO:0007669"/>
    <property type="project" value="TreeGrafter"/>
</dbReference>
<dbReference type="FunFam" id="3.30.430.20:FF:000013">
    <property type="entry name" value="Cysteine-rich RLK (RECEPTOR-like protein kinase) 23"/>
    <property type="match status" value="1"/>
</dbReference>
<dbReference type="GO" id="GO:0005886">
    <property type="term" value="C:plasma membrane"/>
    <property type="evidence" value="ECO:0007669"/>
    <property type="project" value="TreeGrafter"/>
</dbReference>
<keyword evidence="24" id="KW-1185">Reference proteome</keyword>
<evidence type="ECO:0000256" key="17">
    <source>
        <dbReference type="PROSITE-ProRule" id="PRU10141"/>
    </source>
</evidence>
<keyword evidence="9" id="KW-0418">Kinase</keyword>
<evidence type="ECO:0000256" key="14">
    <source>
        <dbReference type="ARBA" id="ARBA00023180"/>
    </source>
</evidence>
<organism evidence="23 24">
    <name type="scientific">Quercus rubra</name>
    <name type="common">Northern red oak</name>
    <name type="synonym">Quercus borealis</name>
    <dbReference type="NCBI Taxonomy" id="3512"/>
    <lineage>
        <taxon>Eukaryota</taxon>
        <taxon>Viridiplantae</taxon>
        <taxon>Streptophyta</taxon>
        <taxon>Embryophyta</taxon>
        <taxon>Tracheophyta</taxon>
        <taxon>Spermatophyta</taxon>
        <taxon>Magnoliopsida</taxon>
        <taxon>eudicotyledons</taxon>
        <taxon>Gunneridae</taxon>
        <taxon>Pentapetalae</taxon>
        <taxon>rosids</taxon>
        <taxon>fabids</taxon>
        <taxon>Fagales</taxon>
        <taxon>Fagaceae</taxon>
        <taxon>Quercus</taxon>
    </lineage>
</organism>
<dbReference type="InterPro" id="IPR000719">
    <property type="entry name" value="Prot_kinase_dom"/>
</dbReference>
<dbReference type="InterPro" id="IPR038408">
    <property type="entry name" value="GNK2_sf"/>
</dbReference>
<dbReference type="PROSITE" id="PS00107">
    <property type="entry name" value="PROTEIN_KINASE_ATP"/>
    <property type="match status" value="1"/>
</dbReference>
<evidence type="ECO:0000256" key="8">
    <source>
        <dbReference type="ARBA" id="ARBA00022741"/>
    </source>
</evidence>
<evidence type="ECO:0000256" key="4">
    <source>
        <dbReference type="ARBA" id="ARBA00022679"/>
    </source>
</evidence>
<evidence type="ECO:0000256" key="2">
    <source>
        <dbReference type="ARBA" id="ARBA00022527"/>
    </source>
</evidence>
<dbReference type="GO" id="GO:0004674">
    <property type="term" value="F:protein serine/threonine kinase activity"/>
    <property type="evidence" value="ECO:0007669"/>
    <property type="project" value="UniProtKB-KW"/>
</dbReference>
<evidence type="ECO:0000259" key="21">
    <source>
        <dbReference type="PROSITE" id="PS50011"/>
    </source>
</evidence>
<dbReference type="CDD" id="cd23509">
    <property type="entry name" value="Gnk2-like"/>
    <property type="match status" value="2"/>
</dbReference>
<dbReference type="GO" id="GO:0005524">
    <property type="term" value="F:ATP binding"/>
    <property type="evidence" value="ECO:0007669"/>
    <property type="project" value="UniProtKB-UniRule"/>
</dbReference>
<sequence length="660" mass="74118">MITLVVLSLLSSIISEAAPTYQYHYCSDENFTPNSTYQSNLKLLLSSLSSNSSIESGFYNITVGQNSSNNTIYGLFLCRGDVTTEVCQDCVATATKNIVQQFCPRGRWVVIWYDECMLRYSEPNYFFIMNDPSFSKCTDNTTVAELDGFKKLLATVFDDSVTRAQSAQLGAKMFATKEAMFSSSLTLYSLVQCTPDISSFDCNKCLRGAIANLPTDCNGKQGAMGLYTSCSVRYDVHPFYRIIPSSPLPLPPPAPPGLVTRTHNGKRQSSSVRIIAIVTSIAVSVVLLTMVYCFRRRKLKKKYKVKEEDAAKEITAEECFIFDLATLKAATYNFSDESKLGKGGFGVVYKGTFPGGQEIAVKRLSSSSKQGVEEFKNEVSLLAKLQHRNLVRLLGFCLEGKEKILVYEYVPNKSLDYFLFDPNKQRLLDWSNRYKIIGGIARGILYLHEDSRLRIIHRDLKASNILLDEEMNPKVSDFGMARIFEIDQTQDNTHKIVGTYGYMPPEYAIRGLYSMKSDVYSFGVLILEIISGKKNSSFSSPSNSENLLSYAWKHWRDGTFLELLDPTLRDSYSRDEVKRCLHIGLECIQESPAERPTMASIVLMLNSYSVSLPLPQRPAFFLHSRTETRMPIKELGSDQSTSNGIPSSVNESSITEVYPR</sequence>
<feature type="domain" description="Protein kinase" evidence="21">
    <location>
        <begin position="334"/>
        <end position="609"/>
    </location>
</feature>
<feature type="compositionally biased region" description="Polar residues" evidence="18">
    <location>
        <begin position="637"/>
        <end position="660"/>
    </location>
</feature>
<dbReference type="SMART" id="SM00220">
    <property type="entry name" value="S_TKc"/>
    <property type="match status" value="1"/>
</dbReference>
<dbReference type="InterPro" id="IPR002902">
    <property type="entry name" value="GNK2"/>
</dbReference>
<dbReference type="PANTHER" id="PTHR27002:SF1096">
    <property type="entry name" value="GNK2-HOMOLOGOUS DOMAIN-CONTAINING PROTEIN"/>
    <property type="match status" value="1"/>
</dbReference>
<dbReference type="InterPro" id="IPR008271">
    <property type="entry name" value="Ser/Thr_kinase_AS"/>
</dbReference>
<accession>A0AAN7FA38</accession>
<keyword evidence="6 20" id="KW-0732">Signal</keyword>
<keyword evidence="7" id="KW-0677">Repeat</keyword>
<dbReference type="Proteomes" id="UP001324115">
    <property type="component" value="Unassembled WGS sequence"/>
</dbReference>
<evidence type="ECO:0000256" key="19">
    <source>
        <dbReference type="SAM" id="Phobius"/>
    </source>
</evidence>
<feature type="binding site" evidence="17">
    <location>
        <position position="362"/>
    </location>
    <ligand>
        <name>ATP</name>
        <dbReference type="ChEBI" id="CHEBI:30616"/>
    </ligand>
</feature>
<evidence type="ECO:0000256" key="15">
    <source>
        <dbReference type="ARBA" id="ARBA00047558"/>
    </source>
</evidence>
<dbReference type="CDD" id="cd14066">
    <property type="entry name" value="STKc_IRAK"/>
    <property type="match status" value="1"/>
</dbReference>
<dbReference type="AlphaFoldDB" id="A0AAN7FA38"/>
<dbReference type="Gene3D" id="3.30.200.20">
    <property type="entry name" value="Phosphorylase Kinase, domain 1"/>
    <property type="match status" value="1"/>
</dbReference>
<feature type="domain" description="Gnk2-homologous" evidence="22">
    <location>
        <begin position="19"/>
        <end position="125"/>
    </location>
</feature>
<comment type="subcellular location">
    <subcellularLocation>
        <location evidence="1">Membrane</location>
        <topology evidence="1">Single-pass membrane protein</topology>
    </subcellularLocation>
</comment>
<keyword evidence="12 19" id="KW-0472">Membrane</keyword>
<gene>
    <name evidence="23" type="ORF">RGQ29_019230</name>
</gene>
<comment type="catalytic activity">
    <reaction evidence="15">
        <text>L-seryl-[protein] + ATP = O-phospho-L-seryl-[protein] + ADP + H(+)</text>
        <dbReference type="Rhea" id="RHEA:17989"/>
        <dbReference type="Rhea" id="RHEA-COMP:9863"/>
        <dbReference type="Rhea" id="RHEA-COMP:11604"/>
        <dbReference type="ChEBI" id="CHEBI:15378"/>
        <dbReference type="ChEBI" id="CHEBI:29999"/>
        <dbReference type="ChEBI" id="CHEBI:30616"/>
        <dbReference type="ChEBI" id="CHEBI:83421"/>
        <dbReference type="ChEBI" id="CHEBI:456216"/>
    </reaction>
</comment>
<keyword evidence="13" id="KW-0675">Receptor</keyword>
<keyword evidence="3" id="KW-0597">Phosphoprotein</keyword>
<keyword evidence="10 17" id="KW-0067">ATP-binding</keyword>
<keyword evidence="8 17" id="KW-0547">Nucleotide-binding</keyword>